<evidence type="ECO:0000256" key="1">
    <source>
        <dbReference type="ARBA" id="ARBA00004141"/>
    </source>
</evidence>
<feature type="domain" description="TMC" evidence="7">
    <location>
        <begin position="508"/>
        <end position="613"/>
    </location>
</feature>
<evidence type="ECO:0000256" key="5">
    <source>
        <dbReference type="ARBA" id="ARBA00023136"/>
    </source>
</evidence>
<evidence type="ECO:0000313" key="8">
    <source>
        <dbReference type="Proteomes" id="UP000515152"/>
    </source>
</evidence>
<proteinExistence type="inferred from homology"/>
<organism evidence="8 9">
    <name type="scientific">Clupea harengus</name>
    <name type="common">Atlantic herring</name>
    <dbReference type="NCBI Taxonomy" id="7950"/>
    <lineage>
        <taxon>Eukaryota</taxon>
        <taxon>Metazoa</taxon>
        <taxon>Chordata</taxon>
        <taxon>Craniata</taxon>
        <taxon>Vertebrata</taxon>
        <taxon>Euteleostomi</taxon>
        <taxon>Actinopterygii</taxon>
        <taxon>Neopterygii</taxon>
        <taxon>Teleostei</taxon>
        <taxon>Clupei</taxon>
        <taxon>Clupeiformes</taxon>
        <taxon>Clupeoidei</taxon>
        <taxon>Clupeidae</taxon>
        <taxon>Clupea</taxon>
    </lineage>
</organism>
<evidence type="ECO:0000313" key="9">
    <source>
        <dbReference type="RefSeq" id="XP_031419614.1"/>
    </source>
</evidence>
<protein>
    <recommendedName>
        <fullName evidence="6">Transmembrane channel-like protein</fullName>
    </recommendedName>
</protein>
<evidence type="ECO:0000256" key="6">
    <source>
        <dbReference type="RuleBase" id="RU310713"/>
    </source>
</evidence>
<feature type="transmembrane region" description="Helical" evidence="6">
    <location>
        <begin position="570"/>
        <end position="595"/>
    </location>
</feature>
<dbReference type="PANTHER" id="PTHR23302:SF4">
    <property type="entry name" value="TRANSMEMBRANE CHANNEL-LIKE PROTEIN 6"/>
    <property type="match status" value="1"/>
</dbReference>
<evidence type="ECO:0000259" key="7">
    <source>
        <dbReference type="Pfam" id="PF07810"/>
    </source>
</evidence>
<dbReference type="AlphaFoldDB" id="A0A6P8F437"/>
<sequence>MAARDDQSIEVVSSGDVQGIGMVEMDFWTDSDSESDPDELVTLDSYGGRDDPGQPCIQIMDECPTNESDGIPLSAMRSHTIRGRSRAAVLSQYLDSSQCRRPMSTIFSHRSTIRSCRPSHPVETHQELSDEARQRKELVKNLTRVSKREGVCMIRGLPLSMDEKRHLRREVYLDVEGPSSYMALHCSWFRFALSGARQHVHLSTLWRGTLKRVGAHFGTGVLSYFLFVRTLLLYNSIMALLVGLFVVLPQATQGPELPPARQNFSGLELLSGEGYFTNSLMYYGYYTNTSLREAGISQGPEASIFQKAGELGYSIPLAYLFIVIISFFITCVMLVYSLSKSMGKSLQSEGGLTVWFFGSWDFKVTKKSSILLKQASILTQLKERISERMARNKKGGWMVRVWQLVVCGLVWIICLSSTGICVLGIYLYVKYIHLEKVKNVLGLPFLVSLVNLVLPGLFRATSRAERYQSPSTQAYVAILRHLLLKSSILSVLSFHWMTDDHRRLGQECWETYIGQELYRHVVTDLVMTLLHTLCGEFLWSQCVIGVRRRDQRPVFDIARNVLDLIYGQTLAWAGVLFSPLLPAVQILKLLLLFYIKKASLLLNHRPSHQLWRANRMSTVFTTLLCFPAFTGVAGCVAYTMWTVKPSLTCGPFRSRSTMFSLESEWEELKDAHYSLAWLSVVYTHLLKKPIFLYIIATLLLLVIYINKQRNEGQKRLISLLKKQIRNEGEDTKFLISKLNTLHQEHQE</sequence>
<feature type="transmembrane region" description="Helical" evidence="6">
    <location>
        <begin position="401"/>
        <end position="429"/>
    </location>
</feature>
<feature type="transmembrane region" description="Helical" evidence="6">
    <location>
        <begin position="317"/>
        <end position="338"/>
    </location>
</feature>
<evidence type="ECO:0000256" key="2">
    <source>
        <dbReference type="ARBA" id="ARBA00006510"/>
    </source>
</evidence>
<comment type="subcellular location">
    <subcellularLocation>
        <location evidence="1 6">Membrane</location>
        <topology evidence="1 6">Multi-pass membrane protein</topology>
    </subcellularLocation>
</comment>
<feature type="transmembrane region" description="Helical" evidence="6">
    <location>
        <begin position="690"/>
        <end position="706"/>
    </location>
</feature>
<keyword evidence="3 6" id="KW-0812">Transmembrane</keyword>
<dbReference type="Proteomes" id="UP000515152">
    <property type="component" value="Chromosome 1"/>
</dbReference>
<feature type="transmembrane region" description="Helical" evidence="6">
    <location>
        <begin position="478"/>
        <end position="497"/>
    </location>
</feature>
<dbReference type="OrthoDB" id="1936208at2759"/>
<dbReference type="InterPro" id="IPR038900">
    <property type="entry name" value="TMC"/>
</dbReference>
<dbReference type="Pfam" id="PF07810">
    <property type="entry name" value="TMC"/>
    <property type="match status" value="1"/>
</dbReference>
<dbReference type="GO" id="GO:0008381">
    <property type="term" value="F:mechanosensitive monoatomic ion channel activity"/>
    <property type="evidence" value="ECO:0007669"/>
    <property type="project" value="TreeGrafter"/>
</dbReference>
<evidence type="ECO:0000256" key="4">
    <source>
        <dbReference type="ARBA" id="ARBA00022989"/>
    </source>
</evidence>
<keyword evidence="8" id="KW-1185">Reference proteome</keyword>
<gene>
    <name evidence="9" type="primary">LOC105908947</name>
</gene>
<dbReference type="KEGG" id="char:105908947"/>
<comment type="similarity">
    <text evidence="2 6">Belongs to the TMC family.</text>
</comment>
<feature type="transmembrane region" description="Helical" evidence="6">
    <location>
        <begin position="221"/>
        <end position="248"/>
    </location>
</feature>
<feature type="transmembrane region" description="Helical" evidence="6">
    <location>
        <begin position="441"/>
        <end position="458"/>
    </location>
</feature>
<dbReference type="GeneID" id="105908947"/>
<dbReference type="RefSeq" id="XP_031419614.1">
    <property type="nucleotide sequence ID" value="XM_031563754.1"/>
</dbReference>
<reference evidence="9" key="1">
    <citation type="submission" date="2025-08" db="UniProtKB">
        <authorList>
            <consortium name="RefSeq"/>
        </authorList>
    </citation>
    <scope>IDENTIFICATION</scope>
</reference>
<keyword evidence="5 6" id="KW-0472">Membrane</keyword>
<keyword evidence="4 6" id="KW-1133">Transmembrane helix</keyword>
<feature type="transmembrane region" description="Helical" evidence="6">
    <location>
        <begin position="616"/>
        <end position="641"/>
    </location>
</feature>
<accession>A0A6P8F437</accession>
<evidence type="ECO:0000256" key="3">
    <source>
        <dbReference type="ARBA" id="ARBA00022692"/>
    </source>
</evidence>
<dbReference type="PANTHER" id="PTHR23302">
    <property type="entry name" value="TRANSMEMBRANE CHANNEL-RELATED"/>
    <property type="match status" value="1"/>
</dbReference>
<name>A0A6P8F437_CLUHA</name>
<dbReference type="InterPro" id="IPR012496">
    <property type="entry name" value="TMC_dom"/>
</dbReference>
<dbReference type="GO" id="GO:0005886">
    <property type="term" value="C:plasma membrane"/>
    <property type="evidence" value="ECO:0007669"/>
    <property type="project" value="InterPro"/>
</dbReference>